<accession>A0A1H8C377</accession>
<dbReference type="PANTHER" id="PTHR21294:SF8">
    <property type="entry name" value="ELECTRON TRANSFER FLAVOPROTEIN SUBUNIT BETA"/>
    <property type="match status" value="1"/>
</dbReference>
<comment type="similarity">
    <text evidence="2">Belongs to the ETF beta-subunit/FixA family.</text>
</comment>
<evidence type="ECO:0000256" key="7">
    <source>
        <dbReference type="ARBA" id="ARBA00025649"/>
    </source>
</evidence>
<dbReference type="CDD" id="cd01714">
    <property type="entry name" value="ETF_beta"/>
    <property type="match status" value="1"/>
</dbReference>
<dbReference type="SMART" id="SM00893">
    <property type="entry name" value="ETF"/>
    <property type="match status" value="1"/>
</dbReference>
<dbReference type="InterPro" id="IPR014730">
    <property type="entry name" value="ETF_a/b_N"/>
</dbReference>
<dbReference type="OrthoDB" id="9804960at2"/>
<evidence type="ECO:0000259" key="8">
    <source>
        <dbReference type="SMART" id="SM00893"/>
    </source>
</evidence>
<evidence type="ECO:0000313" key="10">
    <source>
        <dbReference type="Proteomes" id="UP000198953"/>
    </source>
</evidence>
<dbReference type="PIRSF" id="PIRSF000090">
    <property type="entry name" value="Beta-ETF"/>
    <property type="match status" value="1"/>
</dbReference>
<keyword evidence="5" id="KW-0813">Transport</keyword>
<dbReference type="InterPro" id="IPR012255">
    <property type="entry name" value="ETF_b"/>
</dbReference>
<evidence type="ECO:0000256" key="4">
    <source>
        <dbReference type="ARBA" id="ARBA00016797"/>
    </source>
</evidence>
<proteinExistence type="inferred from homology"/>
<keyword evidence="10" id="KW-1185">Reference proteome</keyword>
<dbReference type="GO" id="GO:0005829">
    <property type="term" value="C:cytosol"/>
    <property type="evidence" value="ECO:0007669"/>
    <property type="project" value="TreeGrafter"/>
</dbReference>
<dbReference type="GO" id="GO:0009055">
    <property type="term" value="F:electron transfer activity"/>
    <property type="evidence" value="ECO:0007669"/>
    <property type="project" value="InterPro"/>
</dbReference>
<reference evidence="9 10" key="1">
    <citation type="submission" date="2016-10" db="EMBL/GenBank/DDBJ databases">
        <authorList>
            <person name="de Groot N.N."/>
        </authorList>
    </citation>
    <scope>NUCLEOTIDE SEQUENCE [LARGE SCALE GENOMIC DNA]</scope>
    <source>
        <strain evidence="9 10">DSM 43357</strain>
    </source>
</reference>
<dbReference type="Pfam" id="PF01012">
    <property type="entry name" value="ETF"/>
    <property type="match status" value="1"/>
</dbReference>
<evidence type="ECO:0000313" key="9">
    <source>
        <dbReference type="EMBL" id="SEM88527.1"/>
    </source>
</evidence>
<dbReference type="EMBL" id="FOBF01000018">
    <property type="protein sequence ID" value="SEM88527.1"/>
    <property type="molecule type" value="Genomic_DNA"/>
</dbReference>
<keyword evidence="6" id="KW-0249">Electron transport</keyword>
<protein>
    <recommendedName>
        <fullName evidence="4">Electron transfer flavoprotein subunit beta</fullName>
    </recommendedName>
</protein>
<dbReference type="STRING" id="46177.SAMN05660976_06280"/>
<dbReference type="InterPro" id="IPR014729">
    <property type="entry name" value="Rossmann-like_a/b/a_fold"/>
</dbReference>
<dbReference type="AlphaFoldDB" id="A0A1H8C377"/>
<feature type="domain" description="Electron transfer flavoprotein alpha/beta-subunit N-terminal" evidence="8">
    <location>
        <begin position="23"/>
        <end position="212"/>
    </location>
</feature>
<organism evidence="9 10">
    <name type="scientific">Nonomuraea pusilla</name>
    <dbReference type="NCBI Taxonomy" id="46177"/>
    <lineage>
        <taxon>Bacteria</taxon>
        <taxon>Bacillati</taxon>
        <taxon>Actinomycetota</taxon>
        <taxon>Actinomycetes</taxon>
        <taxon>Streptosporangiales</taxon>
        <taxon>Streptosporangiaceae</taxon>
        <taxon>Nonomuraea</taxon>
    </lineage>
</organism>
<dbReference type="Proteomes" id="UP000198953">
    <property type="component" value="Unassembled WGS sequence"/>
</dbReference>
<name>A0A1H8C377_9ACTN</name>
<comment type="cofactor">
    <cofactor evidence="1">
        <name>FAD</name>
        <dbReference type="ChEBI" id="CHEBI:57692"/>
    </cofactor>
</comment>
<sequence>MNIVVCVKQVPDTATERKLRSDDKTLDRDAADGVVNELDEYAVEEALTLQKAHGGEVTVLTMGPGKATDTIRKALAMGADKAVHLSDDALHGSDALSTSYAMAQVLKKIGFDLVILGSESTDARTGVLAAMLAERLGVPQLTLANKVEVEGGSITIQRLTDYGFDRVSASLPAVVSVVEKINEPRYPSFKGIMSAKKKPVETLGIADAEIDAAQVGLGAAWSEVVDFAAAPPRSAGTVVKDEGDGGVKAADFLASKKFI</sequence>
<evidence type="ECO:0000256" key="6">
    <source>
        <dbReference type="ARBA" id="ARBA00022982"/>
    </source>
</evidence>
<dbReference type="PANTHER" id="PTHR21294">
    <property type="entry name" value="ELECTRON TRANSFER FLAVOPROTEIN BETA-SUBUNIT"/>
    <property type="match status" value="1"/>
</dbReference>
<dbReference type="RefSeq" id="WP_055505209.1">
    <property type="nucleotide sequence ID" value="NZ_BBZG01000002.1"/>
</dbReference>
<comment type="function">
    <text evidence="7">The electron transfer flavoprotein serves as a specific electron acceptor for other dehydrogenases. It transfers the electrons to the main respiratory chain via ETF-ubiquinone oxidoreductase (ETF dehydrogenase).</text>
</comment>
<evidence type="ECO:0000256" key="5">
    <source>
        <dbReference type="ARBA" id="ARBA00022448"/>
    </source>
</evidence>
<evidence type="ECO:0000256" key="1">
    <source>
        <dbReference type="ARBA" id="ARBA00001974"/>
    </source>
</evidence>
<dbReference type="SUPFAM" id="SSF52402">
    <property type="entry name" value="Adenine nucleotide alpha hydrolases-like"/>
    <property type="match status" value="1"/>
</dbReference>
<dbReference type="Gene3D" id="3.40.50.620">
    <property type="entry name" value="HUPs"/>
    <property type="match status" value="1"/>
</dbReference>
<evidence type="ECO:0000256" key="2">
    <source>
        <dbReference type="ARBA" id="ARBA00007557"/>
    </source>
</evidence>
<gene>
    <name evidence="9" type="ORF">SAMN05660976_06280</name>
</gene>
<evidence type="ECO:0000256" key="3">
    <source>
        <dbReference type="ARBA" id="ARBA00011355"/>
    </source>
</evidence>
<comment type="subunit">
    <text evidence="3">Heterodimer of an alpha and a beta subunit.</text>
</comment>
<dbReference type="InterPro" id="IPR033948">
    <property type="entry name" value="ETF_beta_N"/>
</dbReference>